<dbReference type="Proteomes" id="UP000318017">
    <property type="component" value="Chromosome"/>
</dbReference>
<dbReference type="KEGG" id="ahel:Q31a_10830"/>
<dbReference type="AlphaFoldDB" id="A0A518G2H8"/>
<evidence type="ECO:0000256" key="1">
    <source>
        <dbReference type="SAM" id="MobiDB-lite"/>
    </source>
</evidence>
<reference evidence="2 3" key="1">
    <citation type="submission" date="2019-02" db="EMBL/GenBank/DDBJ databases">
        <title>Deep-cultivation of Planctomycetes and their phenomic and genomic characterization uncovers novel biology.</title>
        <authorList>
            <person name="Wiegand S."/>
            <person name="Jogler M."/>
            <person name="Boedeker C."/>
            <person name="Pinto D."/>
            <person name="Vollmers J."/>
            <person name="Rivas-Marin E."/>
            <person name="Kohn T."/>
            <person name="Peeters S.H."/>
            <person name="Heuer A."/>
            <person name="Rast P."/>
            <person name="Oberbeckmann S."/>
            <person name="Bunk B."/>
            <person name="Jeske O."/>
            <person name="Meyerdierks A."/>
            <person name="Storesund J.E."/>
            <person name="Kallscheuer N."/>
            <person name="Luecker S."/>
            <person name="Lage O.M."/>
            <person name="Pohl T."/>
            <person name="Merkel B.J."/>
            <person name="Hornburger P."/>
            <person name="Mueller R.-W."/>
            <person name="Bruemmer F."/>
            <person name="Labrenz M."/>
            <person name="Spormann A.M."/>
            <person name="Op den Camp H."/>
            <person name="Overmann J."/>
            <person name="Amann R."/>
            <person name="Jetten M.S.M."/>
            <person name="Mascher T."/>
            <person name="Medema M.H."/>
            <person name="Devos D.P."/>
            <person name="Kaster A.-K."/>
            <person name="Ovreas L."/>
            <person name="Rohde M."/>
            <person name="Galperin M.Y."/>
            <person name="Jogler C."/>
        </authorList>
    </citation>
    <scope>NUCLEOTIDE SEQUENCE [LARGE SCALE GENOMIC DNA]</scope>
    <source>
        <strain evidence="2 3">Q31a</strain>
    </source>
</reference>
<evidence type="ECO:0000313" key="2">
    <source>
        <dbReference type="EMBL" id="QDV22792.1"/>
    </source>
</evidence>
<feature type="region of interest" description="Disordered" evidence="1">
    <location>
        <begin position="171"/>
        <end position="205"/>
    </location>
</feature>
<evidence type="ECO:0000313" key="3">
    <source>
        <dbReference type="Proteomes" id="UP000318017"/>
    </source>
</evidence>
<dbReference type="EMBL" id="CP036298">
    <property type="protein sequence ID" value="QDV22792.1"/>
    <property type="molecule type" value="Genomic_DNA"/>
</dbReference>
<protein>
    <submittedName>
        <fullName evidence="2">Uncharacterized protein</fullName>
    </submittedName>
</protein>
<name>A0A518G2H8_9BACT</name>
<feature type="region of interest" description="Disordered" evidence="1">
    <location>
        <begin position="1"/>
        <end position="21"/>
    </location>
</feature>
<gene>
    <name evidence="2" type="ORF">Q31a_10830</name>
</gene>
<organism evidence="2 3">
    <name type="scientific">Aureliella helgolandensis</name>
    <dbReference type="NCBI Taxonomy" id="2527968"/>
    <lineage>
        <taxon>Bacteria</taxon>
        <taxon>Pseudomonadati</taxon>
        <taxon>Planctomycetota</taxon>
        <taxon>Planctomycetia</taxon>
        <taxon>Pirellulales</taxon>
        <taxon>Pirellulaceae</taxon>
        <taxon>Aureliella</taxon>
    </lineage>
</organism>
<keyword evidence="3" id="KW-1185">Reference proteome</keyword>
<sequence>MVPTVLSRGPTGRAHTAKHPPRCVDARPTGTSHLPISVFPSHLPIPSSHLRLPISVFPSPSSCLHLPISTFPSPSFHLHLSISIFPSPTSCLQLPASIFLPPSSCLTFPSPSSCSPPSTRLFVVRESGSQSTPSLRTRIDVLSALLWVILESTPQPISYLQVCAQATSLPSRVSTRRHAPPDRIETTADPARPKQPVAKSTSRQAAGCYLDRPDAVMSQRATDLRTLPPTSDPTSCCSRTTLQSRYCVLQSWPSSVG</sequence>
<proteinExistence type="predicted"/>
<accession>A0A518G2H8</accession>